<evidence type="ECO:0000313" key="2">
    <source>
        <dbReference type="Proteomes" id="UP000593561"/>
    </source>
</evidence>
<dbReference type="PANTHER" id="PTHR34567">
    <property type="entry name" value="FK506-BINDING-LIKE PROTEIN"/>
    <property type="match status" value="1"/>
</dbReference>
<dbReference type="PANTHER" id="PTHR34567:SF7">
    <property type="entry name" value="PENTATRICOPEPTIDE REPEAT-CONTAINING-LIKE PROTEIN"/>
    <property type="match status" value="1"/>
</dbReference>
<dbReference type="Proteomes" id="UP000593561">
    <property type="component" value="Unassembled WGS sequence"/>
</dbReference>
<keyword evidence="2" id="KW-1185">Reference proteome</keyword>
<comment type="caution">
    <text evidence="1">The sequence shown here is derived from an EMBL/GenBank/DDBJ whole genome shotgun (WGS) entry which is preliminary data.</text>
</comment>
<evidence type="ECO:0000313" key="1">
    <source>
        <dbReference type="EMBL" id="MBA0635369.1"/>
    </source>
</evidence>
<accession>A0A7J8TB17</accession>
<name>A0A7J8TB17_GOSDV</name>
<dbReference type="AlphaFoldDB" id="A0A7J8TB17"/>
<proteinExistence type="predicted"/>
<gene>
    <name evidence="1" type="ORF">Godav_029221</name>
</gene>
<dbReference type="EMBL" id="JABFAC010241624">
    <property type="protein sequence ID" value="MBA0635369.1"/>
    <property type="molecule type" value="Genomic_DNA"/>
</dbReference>
<reference evidence="1 2" key="1">
    <citation type="journal article" date="2019" name="Genome Biol. Evol.">
        <title>Insights into the evolution of the New World diploid cottons (Gossypium, subgenus Houzingenia) based on genome sequencing.</title>
        <authorList>
            <person name="Grover C.E."/>
            <person name="Arick M.A. 2nd"/>
            <person name="Thrash A."/>
            <person name="Conover J.L."/>
            <person name="Sanders W.S."/>
            <person name="Peterson D.G."/>
            <person name="Frelichowski J.E."/>
            <person name="Scheffler J.A."/>
            <person name="Scheffler B.E."/>
            <person name="Wendel J.F."/>
        </authorList>
    </citation>
    <scope>NUCLEOTIDE SEQUENCE [LARGE SCALE GENOMIC DNA]</scope>
    <source>
        <strain evidence="1">27</strain>
        <tissue evidence="1">Leaf</tissue>
    </source>
</reference>
<organism evidence="1 2">
    <name type="scientific">Gossypium davidsonii</name>
    <name type="common">Davidson's cotton</name>
    <name type="synonym">Gossypium klotzschianum subsp. davidsonii</name>
    <dbReference type="NCBI Taxonomy" id="34287"/>
    <lineage>
        <taxon>Eukaryota</taxon>
        <taxon>Viridiplantae</taxon>
        <taxon>Streptophyta</taxon>
        <taxon>Embryophyta</taxon>
        <taxon>Tracheophyta</taxon>
        <taxon>Spermatophyta</taxon>
        <taxon>Magnoliopsida</taxon>
        <taxon>eudicotyledons</taxon>
        <taxon>Gunneridae</taxon>
        <taxon>Pentapetalae</taxon>
        <taxon>rosids</taxon>
        <taxon>malvids</taxon>
        <taxon>Malvales</taxon>
        <taxon>Malvaceae</taxon>
        <taxon>Malvoideae</taxon>
        <taxon>Gossypium</taxon>
    </lineage>
</organism>
<sequence>MDHPQLPNAVQSPSLAAWEKKFCIKVGAMPWKRFAESKNSLFKTDKVFEWDNSAGLKAF</sequence>
<protein>
    <submittedName>
        <fullName evidence="1">Uncharacterized protein</fullName>
    </submittedName>
</protein>